<dbReference type="Gene3D" id="1.10.150.320">
    <property type="entry name" value="Photosystem II 12 kDa extrinsic protein"/>
    <property type="match status" value="1"/>
</dbReference>
<dbReference type="Gene3D" id="3.10.560.10">
    <property type="entry name" value="Outer membrane lipoprotein wza domain like"/>
    <property type="match status" value="1"/>
</dbReference>
<dbReference type="EMBL" id="JAKGSG010000033">
    <property type="protein sequence ID" value="MCF4121570.1"/>
    <property type="molecule type" value="Genomic_DNA"/>
</dbReference>
<dbReference type="InterPro" id="IPR003583">
    <property type="entry name" value="Hlx-hairpin-Hlx_DNA-bd_motif"/>
</dbReference>
<dbReference type="Pfam" id="PF10531">
    <property type="entry name" value="SLBB"/>
    <property type="match status" value="1"/>
</dbReference>
<protein>
    <submittedName>
        <fullName evidence="4">ComEA family DNA-binding protein</fullName>
    </submittedName>
</protein>
<evidence type="ECO:0000313" key="5">
    <source>
        <dbReference type="Proteomes" id="UP001165405"/>
    </source>
</evidence>
<name>A0AA41QDQ2_9MICO</name>
<feature type="compositionally biased region" description="Pro residues" evidence="1">
    <location>
        <begin position="18"/>
        <end position="27"/>
    </location>
</feature>
<reference evidence="4" key="1">
    <citation type="submission" date="2022-01" db="EMBL/GenBank/DDBJ databases">
        <title>Antribacter sp. nov., isolated from Guizhou of China.</title>
        <authorList>
            <person name="Chengliang C."/>
            <person name="Ya Z."/>
        </authorList>
    </citation>
    <scope>NUCLEOTIDE SEQUENCE</scope>
    <source>
        <strain evidence="4">KLBMP 9083</strain>
    </source>
</reference>
<feature type="compositionally biased region" description="Low complexity" evidence="1">
    <location>
        <begin position="132"/>
        <end position="145"/>
    </location>
</feature>
<evidence type="ECO:0000256" key="1">
    <source>
        <dbReference type="SAM" id="MobiDB-lite"/>
    </source>
</evidence>
<sequence length="304" mass="29452">MDVISEVSAGGRGRPAPDGTPGPPPDLWPFAPVGEPDDPAAELVDRLRARRSAAGVAAAYAAAHGHPGDLRGEDGGRRWALRGRTAVVAAVAVLLLGAGVAALALSGGIGSVDDVQGLAPAGAADVAGADAGAGLPDASSDETGPGAAGGGETAPAGEVVVHVVGQVNRPGLVTLPEGARIADAVEAAGGPTATADLSGVNLAREVADGEQLRVPAAGEVVAAPDSGGSGAPAAGGAAGDGIVDLNTADAALLDTLPGVGPVIAERIVTWRDENGPFTSVDELGEVDGIGPALLDKVRDSVRVR</sequence>
<dbReference type="GO" id="GO:0015627">
    <property type="term" value="C:type II protein secretion system complex"/>
    <property type="evidence" value="ECO:0007669"/>
    <property type="project" value="TreeGrafter"/>
</dbReference>
<dbReference type="RefSeq" id="WP_236089369.1">
    <property type="nucleotide sequence ID" value="NZ_JAKGSG010000033.1"/>
</dbReference>
<gene>
    <name evidence="4" type="ORF">L1785_11310</name>
</gene>
<evidence type="ECO:0000256" key="2">
    <source>
        <dbReference type="SAM" id="Phobius"/>
    </source>
</evidence>
<evidence type="ECO:0000259" key="3">
    <source>
        <dbReference type="SMART" id="SM00278"/>
    </source>
</evidence>
<dbReference type="GO" id="GO:0003677">
    <property type="term" value="F:DNA binding"/>
    <property type="evidence" value="ECO:0007669"/>
    <property type="project" value="UniProtKB-KW"/>
</dbReference>
<feature type="region of interest" description="Disordered" evidence="1">
    <location>
        <begin position="132"/>
        <end position="154"/>
    </location>
</feature>
<dbReference type="PANTHER" id="PTHR21180:SF32">
    <property type="entry name" value="ENDONUCLEASE_EXONUCLEASE_PHOSPHATASE FAMILY DOMAIN-CONTAINING PROTEIN 1"/>
    <property type="match status" value="1"/>
</dbReference>
<dbReference type="PANTHER" id="PTHR21180">
    <property type="entry name" value="ENDONUCLEASE/EXONUCLEASE/PHOSPHATASE FAMILY DOMAIN-CONTAINING PROTEIN 1"/>
    <property type="match status" value="1"/>
</dbReference>
<proteinExistence type="predicted"/>
<dbReference type="SUPFAM" id="SSF47781">
    <property type="entry name" value="RuvA domain 2-like"/>
    <property type="match status" value="1"/>
</dbReference>
<feature type="region of interest" description="Disordered" evidence="1">
    <location>
        <begin position="1"/>
        <end position="38"/>
    </location>
</feature>
<organism evidence="4 5">
    <name type="scientific">Antribacter soli</name>
    <dbReference type="NCBI Taxonomy" id="2910976"/>
    <lineage>
        <taxon>Bacteria</taxon>
        <taxon>Bacillati</taxon>
        <taxon>Actinomycetota</taxon>
        <taxon>Actinomycetes</taxon>
        <taxon>Micrococcales</taxon>
        <taxon>Promicromonosporaceae</taxon>
        <taxon>Antribacter</taxon>
    </lineage>
</organism>
<feature type="domain" description="Helix-hairpin-helix DNA-binding motif class 1" evidence="3">
    <location>
        <begin position="251"/>
        <end position="270"/>
    </location>
</feature>
<evidence type="ECO:0000313" key="4">
    <source>
        <dbReference type="EMBL" id="MCF4121570.1"/>
    </source>
</evidence>
<dbReference type="Proteomes" id="UP001165405">
    <property type="component" value="Unassembled WGS sequence"/>
</dbReference>
<keyword evidence="2" id="KW-0812">Transmembrane</keyword>
<dbReference type="InterPro" id="IPR019554">
    <property type="entry name" value="Soluble_ligand-bd"/>
</dbReference>
<keyword evidence="2" id="KW-1133">Transmembrane helix</keyword>
<dbReference type="InterPro" id="IPR051675">
    <property type="entry name" value="Endo/Exo/Phosphatase_dom_1"/>
</dbReference>
<dbReference type="InterPro" id="IPR010994">
    <property type="entry name" value="RuvA_2-like"/>
</dbReference>
<keyword evidence="4" id="KW-0238">DNA-binding</keyword>
<comment type="caution">
    <text evidence="4">The sequence shown here is derived from an EMBL/GenBank/DDBJ whole genome shotgun (WGS) entry which is preliminary data.</text>
</comment>
<dbReference type="GO" id="GO:0006281">
    <property type="term" value="P:DNA repair"/>
    <property type="evidence" value="ECO:0007669"/>
    <property type="project" value="InterPro"/>
</dbReference>
<dbReference type="GO" id="GO:0015628">
    <property type="term" value="P:protein secretion by the type II secretion system"/>
    <property type="evidence" value="ECO:0007669"/>
    <property type="project" value="TreeGrafter"/>
</dbReference>
<dbReference type="AlphaFoldDB" id="A0AA41QDQ2"/>
<feature type="domain" description="Helix-hairpin-helix DNA-binding motif class 1" evidence="3">
    <location>
        <begin position="281"/>
        <end position="300"/>
    </location>
</feature>
<accession>A0AA41QDQ2</accession>
<dbReference type="Pfam" id="PF12836">
    <property type="entry name" value="HHH_3"/>
    <property type="match status" value="1"/>
</dbReference>
<keyword evidence="2" id="KW-0472">Membrane</keyword>
<feature type="transmembrane region" description="Helical" evidence="2">
    <location>
        <begin position="86"/>
        <end position="105"/>
    </location>
</feature>
<dbReference type="SMART" id="SM00278">
    <property type="entry name" value="HhH1"/>
    <property type="match status" value="2"/>
</dbReference>
<keyword evidence="5" id="KW-1185">Reference proteome</keyword>